<evidence type="ECO:0000313" key="2">
    <source>
        <dbReference type="EMBL" id="HGQ35536.1"/>
    </source>
</evidence>
<dbReference type="NCBIfam" id="TIGR00318">
    <property type="entry name" value="cyaB"/>
    <property type="match status" value="1"/>
</dbReference>
<dbReference type="PANTHER" id="PTHR21028:SF2">
    <property type="entry name" value="CYTH DOMAIN-CONTAINING PROTEIN"/>
    <property type="match status" value="1"/>
</dbReference>
<dbReference type="PANTHER" id="PTHR21028">
    <property type="entry name" value="SI:CH211-156B7.4"/>
    <property type="match status" value="1"/>
</dbReference>
<protein>
    <submittedName>
        <fullName evidence="3">Class IV adenylate cyclase</fullName>
    </submittedName>
</protein>
<comment type="caution">
    <text evidence="3">The sequence shown here is derived from an EMBL/GenBank/DDBJ whole genome shotgun (WGS) entry which is preliminary data.</text>
</comment>
<dbReference type="AlphaFoldDB" id="A0A7C4JIC2"/>
<name>A0A7C4JIC2_9CREN</name>
<feature type="domain" description="CYTH" evidence="1">
    <location>
        <begin position="2"/>
        <end position="183"/>
    </location>
</feature>
<evidence type="ECO:0000259" key="1">
    <source>
        <dbReference type="PROSITE" id="PS51707"/>
    </source>
</evidence>
<gene>
    <name evidence="3" type="primary">cyaB</name>
    <name evidence="3" type="ORF">ENU08_00380</name>
    <name evidence="2" type="ORF">ENU41_02505</name>
</gene>
<dbReference type="InterPro" id="IPR008173">
    <property type="entry name" value="Adenylyl_cyclase_CyaB"/>
</dbReference>
<dbReference type="SUPFAM" id="SSF55154">
    <property type="entry name" value="CYTH-like phosphatases"/>
    <property type="match status" value="1"/>
</dbReference>
<dbReference type="EMBL" id="DTCK01000013">
    <property type="protein sequence ID" value="HGQ35536.1"/>
    <property type="molecule type" value="Genomic_DNA"/>
</dbReference>
<dbReference type="InterPro" id="IPR023577">
    <property type="entry name" value="CYTH_domain"/>
</dbReference>
<accession>A0A7C4JIC2</accession>
<dbReference type="Gene3D" id="2.40.320.10">
    <property type="entry name" value="Hypothetical Protein Pfu-838710-001"/>
    <property type="match status" value="1"/>
</dbReference>
<dbReference type="CDD" id="cd07890">
    <property type="entry name" value="CYTH-like_AC_IV-like"/>
    <property type="match status" value="1"/>
</dbReference>
<dbReference type="EMBL" id="DTBD01000005">
    <property type="protein sequence ID" value="HGQ63697.1"/>
    <property type="molecule type" value="Genomic_DNA"/>
</dbReference>
<organism evidence="3">
    <name type="scientific">Ignisphaera aggregans</name>
    <dbReference type="NCBI Taxonomy" id="334771"/>
    <lineage>
        <taxon>Archaea</taxon>
        <taxon>Thermoproteota</taxon>
        <taxon>Thermoprotei</taxon>
        <taxon>Desulfurococcales</taxon>
        <taxon>Desulfurococcaceae</taxon>
        <taxon>Ignisphaera</taxon>
    </lineage>
</organism>
<sequence>MLKEFEVKIPVDDLISVELKLKELGATFIGYKEEQDYYIDTRPCIDLVSADSALRLRVSRDIQTGNTRCELTFKGPREKHDFAKIRKELTVGITDVETMLDILKMLGFKVLAVIYKKRKIYQDGIYHIYLDEVEGLGKFIELEYVSEYEYNELLIGDEVLKLVDKLSIKRNFITKSYLELILSRTGSTSL</sequence>
<dbReference type="Pfam" id="PF01928">
    <property type="entry name" value="CYTH"/>
    <property type="match status" value="1"/>
</dbReference>
<reference evidence="3" key="1">
    <citation type="journal article" date="2020" name="mSystems">
        <title>Genome- and Community-Level Interaction Insights into Carbon Utilization and Element Cycling Functions of Hydrothermarchaeota in Hydrothermal Sediment.</title>
        <authorList>
            <person name="Zhou Z."/>
            <person name="Liu Y."/>
            <person name="Xu W."/>
            <person name="Pan J."/>
            <person name="Luo Z.H."/>
            <person name="Li M."/>
        </authorList>
    </citation>
    <scope>NUCLEOTIDE SEQUENCE [LARGE SCALE GENOMIC DNA]</scope>
    <source>
        <strain evidence="3">SpSt-637</strain>
        <strain evidence="2">SpSt-667</strain>
    </source>
</reference>
<proteinExistence type="predicted"/>
<dbReference type="InterPro" id="IPR033469">
    <property type="entry name" value="CYTH-like_dom_sf"/>
</dbReference>
<dbReference type="SMART" id="SM01118">
    <property type="entry name" value="CYTH"/>
    <property type="match status" value="1"/>
</dbReference>
<evidence type="ECO:0000313" key="3">
    <source>
        <dbReference type="EMBL" id="HGQ63697.1"/>
    </source>
</evidence>
<dbReference type="PROSITE" id="PS51707">
    <property type="entry name" value="CYTH"/>
    <property type="match status" value="1"/>
</dbReference>